<dbReference type="eggNOG" id="ENOG502RXWT">
    <property type="taxonomic scope" value="Eukaryota"/>
</dbReference>
<accession>A0A067FJQ8</accession>
<sequence length="251" mass="27486">MGFLAATAAASVYPSAYMELRWVRGRGKGKCELNFKPSMIPIYISTNPSDINPQELSQLFISCNHSCNRFPILDSRDRTVEEAVDIDKLCLALSHSFVVVSVFSNLALSDDESSKRLMVPLLGNLAQRVVPVTPSNGQLVGFGRAVSDVGLTASIHDIMVIPSLRQMGIGRMIVQRILRMLTSREIYDIAALCSEEERLFFEACGFGNDILGSTTMMYAKTASTGFGGSQMVKRAGRKLLLVPPLRGPLHL</sequence>
<dbReference type="PANTHER" id="PTHR13355:SF15">
    <property type="entry name" value="GCN5-RELATED N-ACETYLTRANSFERASE 3, CHLOROPLASTIC"/>
    <property type="match status" value="1"/>
</dbReference>
<dbReference type="PROSITE" id="PS51186">
    <property type="entry name" value="GNAT"/>
    <property type="match status" value="1"/>
</dbReference>
<protein>
    <recommendedName>
        <fullName evidence="1">N-acetyltransferase domain-containing protein</fullName>
    </recommendedName>
</protein>
<dbReference type="CDD" id="cd04301">
    <property type="entry name" value="NAT_SF"/>
    <property type="match status" value="1"/>
</dbReference>
<dbReference type="Proteomes" id="UP000027120">
    <property type="component" value="Unassembled WGS sequence"/>
</dbReference>
<dbReference type="UniPathway" id="UPA00113">
    <property type="reaction ID" value="UER00529"/>
</dbReference>
<dbReference type="Pfam" id="PF00583">
    <property type="entry name" value="Acetyltransf_1"/>
    <property type="match status" value="1"/>
</dbReference>
<dbReference type="SUPFAM" id="SSF55729">
    <property type="entry name" value="Acyl-CoA N-acyltransferases (Nat)"/>
    <property type="match status" value="1"/>
</dbReference>
<keyword evidence="3" id="KW-1185">Reference proteome</keyword>
<organism evidence="2 3">
    <name type="scientific">Citrus sinensis</name>
    <name type="common">Sweet orange</name>
    <name type="synonym">Citrus aurantium var. sinensis</name>
    <dbReference type="NCBI Taxonomy" id="2711"/>
    <lineage>
        <taxon>Eukaryota</taxon>
        <taxon>Viridiplantae</taxon>
        <taxon>Streptophyta</taxon>
        <taxon>Embryophyta</taxon>
        <taxon>Tracheophyta</taxon>
        <taxon>Spermatophyta</taxon>
        <taxon>Magnoliopsida</taxon>
        <taxon>eudicotyledons</taxon>
        <taxon>Gunneridae</taxon>
        <taxon>Pentapetalae</taxon>
        <taxon>rosids</taxon>
        <taxon>malvids</taxon>
        <taxon>Sapindales</taxon>
        <taxon>Rutaceae</taxon>
        <taxon>Aurantioideae</taxon>
        <taxon>Citrus</taxon>
    </lineage>
</organism>
<reference evidence="2 3" key="1">
    <citation type="submission" date="2014-04" db="EMBL/GenBank/DDBJ databases">
        <authorList>
            <consortium name="International Citrus Genome Consortium"/>
            <person name="Gmitter F."/>
            <person name="Chen C."/>
            <person name="Farmerie W."/>
            <person name="Harkins T."/>
            <person name="Desany B."/>
            <person name="Mohiuddin M."/>
            <person name="Kodira C."/>
            <person name="Borodovsky M."/>
            <person name="Lomsadze A."/>
            <person name="Burns P."/>
            <person name="Jenkins J."/>
            <person name="Prochnik S."/>
            <person name="Shu S."/>
            <person name="Chapman J."/>
            <person name="Pitluck S."/>
            <person name="Schmutz J."/>
            <person name="Rokhsar D."/>
        </authorList>
    </citation>
    <scope>NUCLEOTIDE SEQUENCE</scope>
</reference>
<dbReference type="InterPro" id="IPR016181">
    <property type="entry name" value="Acyl_CoA_acyltransferase"/>
</dbReference>
<dbReference type="SMR" id="A0A067FJQ8"/>
<evidence type="ECO:0000313" key="3">
    <source>
        <dbReference type="Proteomes" id="UP000027120"/>
    </source>
</evidence>
<name>A0A067FJQ8_CITSI</name>
<dbReference type="GO" id="GO:0008080">
    <property type="term" value="F:N-acetyltransferase activity"/>
    <property type="evidence" value="ECO:0000318"/>
    <property type="project" value="GO_Central"/>
</dbReference>
<feature type="domain" description="N-acetyltransferase" evidence="1">
    <location>
        <begin position="75"/>
        <end position="236"/>
    </location>
</feature>
<dbReference type="GO" id="GO:0006048">
    <property type="term" value="P:UDP-N-acetylglucosamine biosynthetic process"/>
    <property type="evidence" value="ECO:0007669"/>
    <property type="project" value="UniProtKB-UniPathway"/>
</dbReference>
<dbReference type="InterPro" id="IPR039143">
    <property type="entry name" value="GNPNAT1-like"/>
</dbReference>
<dbReference type="PaxDb" id="2711-XP_006486113.1"/>
<evidence type="ECO:0000259" key="1">
    <source>
        <dbReference type="PROSITE" id="PS51186"/>
    </source>
</evidence>
<gene>
    <name evidence="2" type="ORF">CISIN_1g025518mg</name>
</gene>
<dbReference type="STRING" id="2711.A0A067FJQ8"/>
<dbReference type="PANTHER" id="PTHR13355">
    <property type="entry name" value="GLUCOSAMINE 6-PHOSPHATE N-ACETYLTRANSFERASE"/>
    <property type="match status" value="1"/>
</dbReference>
<dbReference type="EMBL" id="KK784896">
    <property type="protein sequence ID" value="KDO67598.1"/>
    <property type="molecule type" value="Genomic_DNA"/>
</dbReference>
<proteinExistence type="predicted"/>
<evidence type="ECO:0000313" key="2">
    <source>
        <dbReference type="EMBL" id="KDO67598.1"/>
    </source>
</evidence>
<dbReference type="Gene3D" id="3.40.630.30">
    <property type="match status" value="1"/>
</dbReference>
<dbReference type="AlphaFoldDB" id="A0A067FJQ8"/>
<dbReference type="InterPro" id="IPR000182">
    <property type="entry name" value="GNAT_dom"/>
</dbReference>